<evidence type="ECO:0000259" key="1">
    <source>
        <dbReference type="Pfam" id="PF26451"/>
    </source>
</evidence>
<dbReference type="PROSITE" id="PS51257">
    <property type="entry name" value="PROKAR_LIPOPROTEIN"/>
    <property type="match status" value="1"/>
</dbReference>
<evidence type="ECO:0000313" key="3">
    <source>
        <dbReference type="Proteomes" id="UP000199607"/>
    </source>
</evidence>
<gene>
    <name evidence="2" type="ORF">SAMN04487950_3834</name>
</gene>
<sequence>MKRRDFVAAGTLSVVGLSGCLGDTEYRLTEIVADDSAGPLSVSGRLAVTDSTIEHPAELVLTLENTGDEPVRVRSYGVWPFGVLAVASSPTPDDETWKTTLFSQSYEATDRVEASRGGASMSMDGTPITKPLGVGETVSRRYELRGDDLSRAGTYYVAERFDGRASQFQTDNDWEMFTYRVRIEIEQKTRVPLQQR</sequence>
<dbReference type="InterPro" id="IPR058443">
    <property type="entry name" value="DUF8130"/>
</dbReference>
<dbReference type="AlphaFoldDB" id="A0A1I4HVZ7"/>
<name>A0A1I4HVZ7_9EURY</name>
<dbReference type="EMBL" id="FOTC01000006">
    <property type="protein sequence ID" value="SFL45586.1"/>
    <property type="molecule type" value="Genomic_DNA"/>
</dbReference>
<protein>
    <recommendedName>
        <fullName evidence="1">DUF8130 domain-containing protein</fullName>
    </recommendedName>
</protein>
<keyword evidence="3" id="KW-1185">Reference proteome</keyword>
<organism evidence="2 3">
    <name type="scientific">Halogranum rubrum</name>
    <dbReference type="NCBI Taxonomy" id="553466"/>
    <lineage>
        <taxon>Archaea</taxon>
        <taxon>Methanobacteriati</taxon>
        <taxon>Methanobacteriota</taxon>
        <taxon>Stenosarchaea group</taxon>
        <taxon>Halobacteria</taxon>
        <taxon>Halobacteriales</taxon>
        <taxon>Haloferacaceae</taxon>
    </lineage>
</organism>
<evidence type="ECO:0000313" key="2">
    <source>
        <dbReference type="EMBL" id="SFL45586.1"/>
    </source>
</evidence>
<accession>A0A1I4HVZ7</accession>
<proteinExistence type="predicted"/>
<dbReference type="Proteomes" id="UP000199607">
    <property type="component" value="Unassembled WGS sequence"/>
</dbReference>
<feature type="domain" description="DUF8130" evidence="1">
    <location>
        <begin position="1"/>
        <end position="192"/>
    </location>
</feature>
<dbReference type="RefSeq" id="WP_089871516.1">
    <property type="nucleotide sequence ID" value="NZ_FOTC01000006.1"/>
</dbReference>
<dbReference type="Pfam" id="PF26451">
    <property type="entry name" value="DUF8130"/>
    <property type="match status" value="1"/>
</dbReference>
<reference evidence="3" key="1">
    <citation type="submission" date="2016-10" db="EMBL/GenBank/DDBJ databases">
        <authorList>
            <person name="Varghese N."/>
            <person name="Submissions S."/>
        </authorList>
    </citation>
    <scope>NUCLEOTIDE SEQUENCE [LARGE SCALE GENOMIC DNA]</scope>
    <source>
        <strain evidence="3">CGMCC 1.7738</strain>
    </source>
</reference>
<dbReference type="STRING" id="553466.SAMN04487950_3834"/>